<sequence>MSHLWAVPELLASTATDLSDIGSALMTANAATVAPTAGLLPPAADEISAAITSVFADHARVYQVLSRQAAAFHDQFVQTLSAAAGSYAAAEAANASPLQAVVDNVLGVINAPTNALLGRPLIGNGADGTMASPNGGAGGLLVGNGGNGFSATTAEVAGGAGGAAGLIGNGGAGFVDVADGDFGAGAVQGGGNGQADPARAPGDSDDFSGN</sequence>
<proteinExistence type="predicted"/>
<dbReference type="Pfam" id="PF00934">
    <property type="entry name" value="PE"/>
    <property type="match status" value="1"/>
</dbReference>
<gene>
    <name evidence="3" type="ORF">A9W98_01800</name>
</gene>
<comment type="caution">
    <text evidence="3">The sequence shown here is derived from an EMBL/GenBank/DDBJ whole genome shotgun (WGS) entry which is preliminary data.</text>
</comment>
<reference evidence="3 4" key="1">
    <citation type="submission" date="2016-06" db="EMBL/GenBank/DDBJ databases">
        <authorList>
            <person name="Kjaerup R.B."/>
            <person name="Dalgaard T.S."/>
            <person name="Juul-Madsen H.R."/>
        </authorList>
    </citation>
    <scope>NUCLEOTIDE SEQUENCE [LARGE SCALE GENOMIC DNA]</scope>
    <source>
        <strain evidence="3 4">1245752.6</strain>
    </source>
</reference>
<accession>A0A1A6BF55</accession>
<dbReference type="SUPFAM" id="SSF140459">
    <property type="entry name" value="PE/PPE dimer-like"/>
    <property type="match status" value="1"/>
</dbReference>
<feature type="domain" description="PE" evidence="2">
    <location>
        <begin position="5"/>
        <end position="94"/>
    </location>
</feature>
<dbReference type="EMBL" id="MAEM01000323">
    <property type="protein sequence ID" value="OBS01012.1"/>
    <property type="molecule type" value="Genomic_DNA"/>
</dbReference>
<organism evidence="3 4">
    <name type="scientific">Mycobacterium gordonae</name>
    <dbReference type="NCBI Taxonomy" id="1778"/>
    <lineage>
        <taxon>Bacteria</taxon>
        <taxon>Bacillati</taxon>
        <taxon>Actinomycetota</taxon>
        <taxon>Actinomycetes</taxon>
        <taxon>Mycobacteriales</taxon>
        <taxon>Mycobacteriaceae</taxon>
        <taxon>Mycobacterium</taxon>
    </lineage>
</organism>
<dbReference type="Gene3D" id="1.10.287.850">
    <property type="entry name" value="HP0062-like domain"/>
    <property type="match status" value="1"/>
</dbReference>
<evidence type="ECO:0000313" key="3">
    <source>
        <dbReference type="EMBL" id="OBS01012.1"/>
    </source>
</evidence>
<dbReference type="InterPro" id="IPR000084">
    <property type="entry name" value="PE-PGRS_N"/>
</dbReference>
<evidence type="ECO:0000259" key="2">
    <source>
        <dbReference type="Pfam" id="PF00934"/>
    </source>
</evidence>
<dbReference type="Proteomes" id="UP000093757">
    <property type="component" value="Unassembled WGS sequence"/>
</dbReference>
<evidence type="ECO:0000256" key="1">
    <source>
        <dbReference type="SAM" id="MobiDB-lite"/>
    </source>
</evidence>
<dbReference type="InterPro" id="IPR048996">
    <property type="entry name" value="PGRS_rpt"/>
</dbReference>
<dbReference type="InterPro" id="IPR038332">
    <property type="entry name" value="PPE_sf"/>
</dbReference>
<dbReference type="Pfam" id="PF21526">
    <property type="entry name" value="PGRS"/>
    <property type="match status" value="1"/>
</dbReference>
<evidence type="ECO:0000313" key="4">
    <source>
        <dbReference type="Proteomes" id="UP000093757"/>
    </source>
</evidence>
<feature type="region of interest" description="Disordered" evidence="1">
    <location>
        <begin position="186"/>
        <end position="210"/>
    </location>
</feature>
<dbReference type="AlphaFoldDB" id="A0A1A6BF55"/>
<name>A0A1A6BF55_MYCGO</name>
<protein>
    <recommendedName>
        <fullName evidence="2">PE domain-containing protein</fullName>
    </recommendedName>
</protein>